<accession>A0ACC0YQ15</accession>
<gene>
    <name evidence="1" type="ORF">Pint_26574</name>
</gene>
<comment type="caution">
    <text evidence="1">The sequence shown here is derived from an EMBL/GenBank/DDBJ whole genome shotgun (WGS) entry which is preliminary data.</text>
</comment>
<evidence type="ECO:0000313" key="1">
    <source>
        <dbReference type="EMBL" id="KAJ0040295.1"/>
    </source>
</evidence>
<sequence length="131" mass="14731">MSPETPNSILSLIDINSYLSIISNVFFCLQTHSTMATLKVPSQTPPATEDDDQLQEAFEGRLGVCCTDIEQIMPVEPSQEESYLARRAVGRDRLTDYNYDKSLGSCSLIDIPEVEQPERPRERIYPVSIGF</sequence>
<dbReference type="EMBL" id="CM047740">
    <property type="protein sequence ID" value="KAJ0040295.1"/>
    <property type="molecule type" value="Genomic_DNA"/>
</dbReference>
<protein>
    <submittedName>
        <fullName evidence="1">Uncharacterized protein</fullName>
    </submittedName>
</protein>
<dbReference type="Proteomes" id="UP001163603">
    <property type="component" value="Chromosome 5"/>
</dbReference>
<evidence type="ECO:0000313" key="2">
    <source>
        <dbReference type="Proteomes" id="UP001163603"/>
    </source>
</evidence>
<name>A0ACC0YQ15_9ROSI</name>
<reference evidence="2" key="1">
    <citation type="journal article" date="2023" name="G3 (Bethesda)">
        <title>Genome assembly and association tests identify interacting loci associated with vigor, precocity, and sex in interspecific pistachio rootstocks.</title>
        <authorList>
            <person name="Palmer W."/>
            <person name="Jacygrad E."/>
            <person name="Sagayaradj S."/>
            <person name="Cavanaugh K."/>
            <person name="Han R."/>
            <person name="Bertier L."/>
            <person name="Beede B."/>
            <person name="Kafkas S."/>
            <person name="Golino D."/>
            <person name="Preece J."/>
            <person name="Michelmore R."/>
        </authorList>
    </citation>
    <scope>NUCLEOTIDE SEQUENCE [LARGE SCALE GENOMIC DNA]</scope>
</reference>
<proteinExistence type="predicted"/>
<organism evidence="1 2">
    <name type="scientific">Pistacia integerrima</name>
    <dbReference type="NCBI Taxonomy" id="434235"/>
    <lineage>
        <taxon>Eukaryota</taxon>
        <taxon>Viridiplantae</taxon>
        <taxon>Streptophyta</taxon>
        <taxon>Embryophyta</taxon>
        <taxon>Tracheophyta</taxon>
        <taxon>Spermatophyta</taxon>
        <taxon>Magnoliopsida</taxon>
        <taxon>eudicotyledons</taxon>
        <taxon>Gunneridae</taxon>
        <taxon>Pentapetalae</taxon>
        <taxon>rosids</taxon>
        <taxon>malvids</taxon>
        <taxon>Sapindales</taxon>
        <taxon>Anacardiaceae</taxon>
        <taxon>Pistacia</taxon>
    </lineage>
</organism>
<keyword evidence="2" id="KW-1185">Reference proteome</keyword>